<dbReference type="GO" id="GO:0016798">
    <property type="term" value="F:hydrolase activity, acting on glycosyl bonds"/>
    <property type="evidence" value="ECO:0007669"/>
    <property type="project" value="UniProtKB-KW"/>
</dbReference>
<dbReference type="Gene3D" id="1.20.1610.10">
    <property type="entry name" value="alpha-1,2-mannosidases domains"/>
    <property type="match status" value="1"/>
</dbReference>
<evidence type="ECO:0000259" key="2">
    <source>
        <dbReference type="Pfam" id="PF07971"/>
    </source>
</evidence>
<dbReference type="GO" id="GO:0005634">
    <property type="term" value="C:nucleus"/>
    <property type="evidence" value="ECO:0007669"/>
    <property type="project" value="TreeGrafter"/>
</dbReference>
<dbReference type="Pfam" id="PF07971">
    <property type="entry name" value="Glyco_hydro_92"/>
    <property type="match status" value="1"/>
</dbReference>
<evidence type="ECO:0000259" key="3">
    <source>
        <dbReference type="Pfam" id="PF17678"/>
    </source>
</evidence>
<dbReference type="AlphaFoldDB" id="A0A8T9C3W0"/>
<comment type="caution">
    <text evidence="4">The sequence shown here is derived from an EMBL/GenBank/DDBJ whole genome shotgun (WGS) entry which is preliminary data.</text>
</comment>
<evidence type="ECO:0000256" key="1">
    <source>
        <dbReference type="SAM" id="SignalP"/>
    </source>
</evidence>
<dbReference type="Pfam" id="PF17678">
    <property type="entry name" value="Glyco_hydro_92N"/>
    <property type="match status" value="1"/>
</dbReference>
<feature type="domain" description="Glycosyl hydrolase family 92 N-terminal" evidence="3">
    <location>
        <begin position="36"/>
        <end position="309"/>
    </location>
</feature>
<keyword evidence="1" id="KW-0732">Signal</keyword>
<name>A0A8T9C3W0_9HELO</name>
<protein>
    <submittedName>
        <fullName evidence="4">Putative secreted glycosidase</fullName>
    </submittedName>
</protein>
<dbReference type="Proteomes" id="UP000469558">
    <property type="component" value="Unassembled WGS sequence"/>
</dbReference>
<keyword evidence="4" id="KW-0378">Hydrolase</keyword>
<dbReference type="GO" id="GO:0000224">
    <property type="term" value="F:peptide-N4-(N-acetyl-beta-glucosaminyl)asparagine amidase activity"/>
    <property type="evidence" value="ECO:0007669"/>
    <property type="project" value="TreeGrafter"/>
</dbReference>
<dbReference type="PANTHER" id="PTHR12143:SF27">
    <property type="entry name" value="ALPHA-1,2-MANNOSIDASE FAMILY PROTEIN (AFU_ORTHOLOGUE AFUA_5G10520)"/>
    <property type="match status" value="1"/>
</dbReference>
<dbReference type="InterPro" id="IPR014718">
    <property type="entry name" value="GH-type_carb-bd"/>
</dbReference>
<dbReference type="GO" id="GO:0005829">
    <property type="term" value="C:cytosol"/>
    <property type="evidence" value="ECO:0007669"/>
    <property type="project" value="TreeGrafter"/>
</dbReference>
<feature type="chain" id="PRO_5035757494" evidence="1">
    <location>
        <begin position="27"/>
        <end position="829"/>
    </location>
</feature>
<organism evidence="4 5">
    <name type="scientific">Lachnellula suecica</name>
    <dbReference type="NCBI Taxonomy" id="602035"/>
    <lineage>
        <taxon>Eukaryota</taxon>
        <taxon>Fungi</taxon>
        <taxon>Dikarya</taxon>
        <taxon>Ascomycota</taxon>
        <taxon>Pezizomycotina</taxon>
        <taxon>Leotiomycetes</taxon>
        <taxon>Helotiales</taxon>
        <taxon>Lachnaceae</taxon>
        <taxon>Lachnellula</taxon>
    </lineage>
</organism>
<reference evidence="4 5" key="1">
    <citation type="submission" date="2018-05" db="EMBL/GenBank/DDBJ databases">
        <title>Genome sequencing and assembly of the regulated plant pathogen Lachnellula willkommii and related sister species for the development of diagnostic species identification markers.</title>
        <authorList>
            <person name="Giroux E."/>
            <person name="Bilodeau G."/>
        </authorList>
    </citation>
    <scope>NUCLEOTIDE SEQUENCE [LARGE SCALE GENOMIC DNA]</scope>
    <source>
        <strain evidence="4 5">CBS 268.59</strain>
    </source>
</reference>
<sequence>MTNLAAASFLCILSFHLFASSSLVGAASLSEDLTEYVNPFIGTEGQGNPGSAAGGGNVFPGAALPFGVVKFGIDTTAFDWTNVDANAGYTPDGLVTGLSMLHESGTGGAPTYGFVHQMPLTSLENVNVLDNFTYMQERVEPDVATVGYCKTVLANGVTAELTATAHAGIVQYSVTSGQELHILVDVSHMLPSSGEAQHSQFYSNGFLERSPDGSQYSGYGVYRGGFSDRPNAPVYFCAEFDTAPVKVQLFSGQYTDPYWPNSTYFRPPTFTNATSISGGQKYYGYAKRVGGLFTFPSITSSLKSRLGVSFISSDTACQYISTELPTWNLEPIIAAAKTEWNSEVLSKVITTDKSNATLLEMLYSGLYKMHLMPSNRTGENPNWDTDEPTYDDFYTLWDTFRCLNSYLVLTAPRRAADIVRGLIDVWRNEIFMPDARSGNYNGRVQGGSNADNVLADAYIKGLSAPEFNINWEDGYAAMKTNAELVPYNTFDAGDPTGSVKEGRGALPDWLSLGFVSLYDSMAGTGFGRSISRTVEYGLNDFALSQVAKDLAPQDYAKYFNRSAGWQHIWQHNLTSLNLTGFLAPLYANGTRDPTYSPLNCGVWCSWSDVTYEGLPWEYSWTIPYDMATLISFMGGPNTTEARLDAMFIPGLQDGSVGAGNGVGTAIFNPGNEPSFGTPFLYNYLQGKQWKSVMRGRDIVKEYYSNGRDGVPGNSDAGALESWMVWNLIGIYPVVTQPVYLLLSPWFSDLTLSVAGNKTLKITTEGLDVGPYVQSITVNGQSWNKSWVTHEDLISGDGGSIHFVLGSAQTEWDVGDLPPSPGHLDLGIRN</sequence>
<dbReference type="GO" id="GO:0030246">
    <property type="term" value="F:carbohydrate binding"/>
    <property type="evidence" value="ECO:0007669"/>
    <property type="project" value="InterPro"/>
</dbReference>
<dbReference type="Gene3D" id="2.70.98.10">
    <property type="match status" value="1"/>
</dbReference>
<dbReference type="Gene3D" id="1.20.1050.60">
    <property type="entry name" value="alpha-1,2-mannosidase"/>
    <property type="match status" value="1"/>
</dbReference>
<dbReference type="InterPro" id="IPR041371">
    <property type="entry name" value="GH92_N"/>
</dbReference>
<dbReference type="FunFam" id="1.20.1050.60:FF:000002">
    <property type="entry name" value="Glycosyl hydrolase family 92"/>
    <property type="match status" value="1"/>
</dbReference>
<gene>
    <name evidence="4" type="ORF">LSUE1_G008817</name>
</gene>
<dbReference type="NCBIfam" id="TIGR01180">
    <property type="entry name" value="aman2_put"/>
    <property type="match status" value="1"/>
</dbReference>
<dbReference type="PANTHER" id="PTHR12143">
    <property type="entry name" value="PEPTIDE N-GLYCANASE PNGASE -RELATED"/>
    <property type="match status" value="1"/>
</dbReference>
<dbReference type="EMBL" id="QGMK01001501">
    <property type="protein sequence ID" value="TVY68627.1"/>
    <property type="molecule type" value="Genomic_DNA"/>
</dbReference>
<evidence type="ECO:0000313" key="4">
    <source>
        <dbReference type="EMBL" id="TVY68627.1"/>
    </source>
</evidence>
<dbReference type="Gene3D" id="3.30.2080.10">
    <property type="entry name" value="GH92 mannosidase domain"/>
    <property type="match status" value="1"/>
</dbReference>
<dbReference type="InterPro" id="IPR012939">
    <property type="entry name" value="Glyco_hydro_92"/>
</dbReference>
<feature type="signal peptide" evidence="1">
    <location>
        <begin position="1"/>
        <end position="26"/>
    </location>
</feature>
<feature type="domain" description="Glycosyl hydrolase family 92" evidence="2">
    <location>
        <begin position="316"/>
        <end position="805"/>
    </location>
</feature>
<dbReference type="InterPro" id="IPR005887">
    <property type="entry name" value="GH92_a_mannosidase_put"/>
</dbReference>
<dbReference type="OrthoDB" id="449263at2759"/>
<accession>A0A8T9C3W0</accession>
<proteinExistence type="predicted"/>
<keyword evidence="4" id="KW-0326">Glycosidase</keyword>
<evidence type="ECO:0000313" key="5">
    <source>
        <dbReference type="Proteomes" id="UP000469558"/>
    </source>
</evidence>
<dbReference type="InterPro" id="IPR050883">
    <property type="entry name" value="PNGase"/>
</dbReference>
<keyword evidence="5" id="KW-1185">Reference proteome</keyword>
<dbReference type="GO" id="GO:0006516">
    <property type="term" value="P:glycoprotein catabolic process"/>
    <property type="evidence" value="ECO:0007669"/>
    <property type="project" value="TreeGrafter"/>
</dbReference>